<dbReference type="RefSeq" id="WP_284316170.1">
    <property type="nucleotide sequence ID" value="NZ_BSPC01000069.1"/>
</dbReference>
<protein>
    <submittedName>
        <fullName evidence="2">Uncharacterized protein</fullName>
    </submittedName>
</protein>
<evidence type="ECO:0000256" key="1">
    <source>
        <dbReference type="SAM" id="MobiDB-lite"/>
    </source>
</evidence>
<gene>
    <name evidence="2" type="ORF">GCM10007874_62740</name>
</gene>
<evidence type="ECO:0000313" key="2">
    <source>
        <dbReference type="EMBL" id="GLS23254.1"/>
    </source>
</evidence>
<evidence type="ECO:0000313" key="3">
    <source>
        <dbReference type="Proteomes" id="UP001156882"/>
    </source>
</evidence>
<dbReference type="EMBL" id="BSPC01000069">
    <property type="protein sequence ID" value="GLS23254.1"/>
    <property type="molecule type" value="Genomic_DNA"/>
</dbReference>
<dbReference type="Proteomes" id="UP001156882">
    <property type="component" value="Unassembled WGS sequence"/>
</dbReference>
<keyword evidence="3" id="KW-1185">Reference proteome</keyword>
<reference evidence="3" key="1">
    <citation type="journal article" date="2019" name="Int. J. Syst. Evol. Microbiol.">
        <title>The Global Catalogue of Microorganisms (GCM) 10K type strain sequencing project: providing services to taxonomists for standard genome sequencing and annotation.</title>
        <authorList>
            <consortium name="The Broad Institute Genomics Platform"/>
            <consortium name="The Broad Institute Genome Sequencing Center for Infectious Disease"/>
            <person name="Wu L."/>
            <person name="Ma J."/>
        </authorList>
    </citation>
    <scope>NUCLEOTIDE SEQUENCE [LARGE SCALE GENOMIC DNA]</scope>
    <source>
        <strain evidence="3">NBRC 101365</strain>
    </source>
</reference>
<feature type="region of interest" description="Disordered" evidence="1">
    <location>
        <begin position="35"/>
        <end position="66"/>
    </location>
</feature>
<comment type="caution">
    <text evidence="2">The sequence shown here is derived from an EMBL/GenBank/DDBJ whole genome shotgun (WGS) entry which is preliminary data.</text>
</comment>
<accession>A0ABQ6CUA5</accession>
<feature type="compositionally biased region" description="Polar residues" evidence="1">
    <location>
        <begin position="55"/>
        <end position="66"/>
    </location>
</feature>
<sequence>MLRSGLILALLGIGLPALAEERKLSGAEIKQALSGHTLKGESDNGEWTQDFDPSGRTTYSQGNSNSPGIWQVKGDQYCSSWPPNPNLSCYDVTEDGNTITFISAGGGRAPAVIAK</sequence>
<organism evidence="2 3">
    <name type="scientific">Labrys miyagiensis</name>
    <dbReference type="NCBI Taxonomy" id="346912"/>
    <lineage>
        <taxon>Bacteria</taxon>
        <taxon>Pseudomonadati</taxon>
        <taxon>Pseudomonadota</taxon>
        <taxon>Alphaproteobacteria</taxon>
        <taxon>Hyphomicrobiales</taxon>
        <taxon>Xanthobacteraceae</taxon>
        <taxon>Labrys</taxon>
    </lineage>
</organism>
<proteinExistence type="predicted"/>
<name>A0ABQ6CUA5_9HYPH</name>